<evidence type="ECO:0000313" key="9">
    <source>
        <dbReference type="Proteomes" id="UP000824366"/>
    </source>
</evidence>
<keyword evidence="4" id="KW-0597">Phosphoprotein</keyword>
<dbReference type="PROSITE" id="PS50109">
    <property type="entry name" value="HIS_KIN"/>
    <property type="match status" value="1"/>
</dbReference>
<dbReference type="PANTHER" id="PTHR43065:SF50">
    <property type="entry name" value="HISTIDINE KINASE"/>
    <property type="match status" value="1"/>
</dbReference>
<dbReference type="Pfam" id="PF01814">
    <property type="entry name" value="Hemerythrin"/>
    <property type="match status" value="1"/>
</dbReference>
<reference evidence="8 9" key="1">
    <citation type="journal article" date="2021" name="Microbiol. Spectr.">
        <title>A Single Bacterium Capable of Oxidation and Reduction of Iron at Circumneutral pH.</title>
        <authorList>
            <person name="Kato S."/>
            <person name="Ohkuma M."/>
        </authorList>
    </citation>
    <scope>NUCLEOTIDE SEQUENCE [LARGE SCALE GENOMIC DNA]</scope>
    <source>
        <strain evidence="8 9">MIZ03</strain>
    </source>
</reference>
<dbReference type="InterPro" id="IPR004358">
    <property type="entry name" value="Sig_transdc_His_kin-like_C"/>
</dbReference>
<dbReference type="SMART" id="SM00387">
    <property type="entry name" value="HATPase_c"/>
    <property type="match status" value="1"/>
</dbReference>
<organism evidence="8 9">
    <name type="scientific">Rhodoferax lithotrophicus</name>
    <dbReference type="NCBI Taxonomy" id="2798804"/>
    <lineage>
        <taxon>Bacteria</taxon>
        <taxon>Pseudomonadati</taxon>
        <taxon>Pseudomonadota</taxon>
        <taxon>Betaproteobacteria</taxon>
        <taxon>Burkholderiales</taxon>
        <taxon>Comamonadaceae</taxon>
        <taxon>Rhodoferax</taxon>
    </lineage>
</organism>
<dbReference type="CDD" id="cd12107">
    <property type="entry name" value="Hemerythrin"/>
    <property type="match status" value="1"/>
</dbReference>
<dbReference type="SUPFAM" id="SSF47188">
    <property type="entry name" value="Hemerythrin-like"/>
    <property type="match status" value="1"/>
</dbReference>
<dbReference type="InterPro" id="IPR035938">
    <property type="entry name" value="Hemerythrin-like_sf"/>
</dbReference>
<dbReference type="Gene3D" id="3.30.565.10">
    <property type="entry name" value="Histidine kinase-like ATPase, C-terminal domain"/>
    <property type="match status" value="1"/>
</dbReference>
<dbReference type="InterPro" id="IPR012827">
    <property type="entry name" value="Hemerythrin_metal-bd"/>
</dbReference>
<name>A0ABN6D801_9BURK</name>
<comment type="similarity">
    <text evidence="2">Belongs to the hemerythrin family.</text>
</comment>
<evidence type="ECO:0000256" key="1">
    <source>
        <dbReference type="ARBA" id="ARBA00000085"/>
    </source>
</evidence>
<dbReference type="RefSeq" id="WP_223904122.1">
    <property type="nucleotide sequence ID" value="NZ_AP024238.1"/>
</dbReference>
<keyword evidence="5" id="KW-0479">Metal-binding</keyword>
<accession>A0ABN6D801</accession>
<evidence type="ECO:0000313" key="8">
    <source>
        <dbReference type="EMBL" id="BCO28137.1"/>
    </source>
</evidence>
<dbReference type="PANTHER" id="PTHR43065">
    <property type="entry name" value="SENSOR HISTIDINE KINASE"/>
    <property type="match status" value="1"/>
</dbReference>
<evidence type="ECO:0000256" key="4">
    <source>
        <dbReference type="ARBA" id="ARBA00022553"/>
    </source>
</evidence>
<dbReference type="EMBL" id="AP024238">
    <property type="protein sequence ID" value="BCO28137.1"/>
    <property type="molecule type" value="Genomic_DNA"/>
</dbReference>
<comment type="catalytic activity">
    <reaction evidence="1">
        <text>ATP + protein L-histidine = ADP + protein N-phospho-L-histidine.</text>
        <dbReference type="EC" id="2.7.13.3"/>
    </reaction>
</comment>
<dbReference type="NCBIfam" id="NF033749">
    <property type="entry name" value="bact_hemeryth"/>
    <property type="match status" value="1"/>
</dbReference>
<dbReference type="InterPro" id="IPR012312">
    <property type="entry name" value="Hemerythrin-like"/>
</dbReference>
<keyword evidence="6" id="KW-0408">Iron</keyword>
<dbReference type="InterPro" id="IPR036097">
    <property type="entry name" value="HisK_dim/P_sf"/>
</dbReference>
<dbReference type="Pfam" id="PF02518">
    <property type="entry name" value="HATPase_c"/>
    <property type="match status" value="1"/>
</dbReference>
<dbReference type="EC" id="2.7.13.3" evidence="3"/>
<keyword evidence="9" id="KW-1185">Reference proteome</keyword>
<feature type="domain" description="Histidine kinase" evidence="7">
    <location>
        <begin position="239"/>
        <end position="481"/>
    </location>
</feature>
<dbReference type="Proteomes" id="UP000824366">
    <property type="component" value="Chromosome"/>
</dbReference>
<evidence type="ECO:0000256" key="5">
    <source>
        <dbReference type="ARBA" id="ARBA00022723"/>
    </source>
</evidence>
<dbReference type="InterPro" id="IPR036890">
    <property type="entry name" value="HATPase_C_sf"/>
</dbReference>
<protein>
    <recommendedName>
        <fullName evidence="3">histidine kinase</fullName>
        <ecNumber evidence="3">2.7.13.3</ecNumber>
    </recommendedName>
</protein>
<evidence type="ECO:0000256" key="2">
    <source>
        <dbReference type="ARBA" id="ARBA00010587"/>
    </source>
</evidence>
<dbReference type="PRINTS" id="PR00344">
    <property type="entry name" value="BCTRLSENSOR"/>
</dbReference>
<dbReference type="InterPro" id="IPR003661">
    <property type="entry name" value="HisK_dim/P_dom"/>
</dbReference>
<evidence type="ECO:0000256" key="3">
    <source>
        <dbReference type="ARBA" id="ARBA00012438"/>
    </source>
</evidence>
<evidence type="ECO:0000259" key="7">
    <source>
        <dbReference type="PROSITE" id="PS50109"/>
    </source>
</evidence>
<dbReference type="Gene3D" id="1.10.287.130">
    <property type="match status" value="1"/>
</dbReference>
<evidence type="ECO:0000256" key="6">
    <source>
        <dbReference type="ARBA" id="ARBA00023004"/>
    </source>
</evidence>
<proteinExistence type="inferred from homology"/>
<dbReference type="NCBIfam" id="TIGR02481">
    <property type="entry name" value="hemeryth_dom"/>
    <property type="match status" value="1"/>
</dbReference>
<dbReference type="CDD" id="cd00082">
    <property type="entry name" value="HisKA"/>
    <property type="match status" value="1"/>
</dbReference>
<dbReference type="SUPFAM" id="SSF55874">
    <property type="entry name" value="ATPase domain of HSP90 chaperone/DNA topoisomerase II/histidine kinase"/>
    <property type="match status" value="1"/>
</dbReference>
<dbReference type="Gene3D" id="1.20.120.50">
    <property type="entry name" value="Hemerythrin-like"/>
    <property type="match status" value="1"/>
</dbReference>
<dbReference type="SUPFAM" id="SSF47384">
    <property type="entry name" value="Homodimeric domain of signal transducing histidine kinase"/>
    <property type="match status" value="1"/>
</dbReference>
<sequence>MKLMAWTPHFETGLDLVDAQHHSLVDMVNQAAPHLALNDEIAKLAVRPLLDNLTQYAAIHFRDEERLMAERQLTQDYQVHHRQTHQVFVDELTQMRQQYEQDGTLSGTDLLRFLSSWLSFHILLEDQNMAQQMKDMEAGQTAIQAYVRVSLPQDNAHEVYNNSLLELFTLLTERNRKLVLANESVRQSQAELKAANQSLERHVQERTRDLEATLSQLKQTQGQLMQSEKMAAVGQLAAGVAHEINNPVGFVTSNMGALSGYIDQLFGLIQTYQAATASLPVEQRQVVDAASKKIDLDYLREDIPNLLAETREGLARVKRIVSDLRDFSHSDDGQWAEADLNHVLESALNVATNEIKYKAKVVKELMPLPAVACIAAQINQVLVNMLVNAAQAINTQGVITVRSGVQADQVWLEVSDNGCGMTEDVQKRIFEPFYTTKPVGKGTGLGLSITWEIIQRHHGDVSVHSAPGQGTTFHISLPIKPIAM</sequence>
<gene>
    <name evidence="8" type="ORF">MIZ03_3034</name>
</gene>
<dbReference type="InterPro" id="IPR003594">
    <property type="entry name" value="HATPase_dom"/>
</dbReference>
<dbReference type="InterPro" id="IPR005467">
    <property type="entry name" value="His_kinase_dom"/>
</dbReference>